<protein>
    <recommendedName>
        <fullName evidence="7">VacJ family lipoprotein</fullName>
    </recommendedName>
</protein>
<feature type="compositionally biased region" description="Low complexity" evidence="3">
    <location>
        <begin position="257"/>
        <end position="274"/>
    </location>
</feature>
<sequence>MRSARFRQGLLRRLLPLLLLLAPLAACATAGANGPEAFEPTDPGDPNEALNREVFDFNLALDDAVILPVARAYRAAVPEFARVRIRRFLENLEEPRVLANNLLQGRLEDAGHTTLRFVFNSTAGLGGLFDVATDWGIARRTGDFGQTLYVWGIADSPYLVLPIAGPSTVRDTIGLVGDGFLNPLNWLIPFEANIGRGVVAGIDLREQNIESLDALRRESLDFYARLRSVWRQRRAAELRSAIVGAAEPNEGLDVLQDPGAAAPAEPPASGDPRAAAPPPGAAAAPGGAQPLSSAALRRRSSAASRSGPPSRRIVVNSARREASSLIAPVR</sequence>
<evidence type="ECO:0000313" key="5">
    <source>
        <dbReference type="EMBL" id="GGG25293.1"/>
    </source>
</evidence>
<comment type="caution">
    <text evidence="5">The sequence shown here is derived from an EMBL/GenBank/DDBJ whole genome shotgun (WGS) entry which is preliminary data.</text>
</comment>
<evidence type="ECO:0000256" key="1">
    <source>
        <dbReference type="ARBA" id="ARBA00010634"/>
    </source>
</evidence>
<name>A0A8J2Z9P8_9PROT</name>
<keyword evidence="6" id="KW-1185">Reference proteome</keyword>
<evidence type="ECO:0000256" key="2">
    <source>
        <dbReference type="ARBA" id="ARBA00022729"/>
    </source>
</evidence>
<feature type="compositionally biased region" description="Low complexity" evidence="3">
    <location>
        <begin position="281"/>
        <end position="312"/>
    </location>
</feature>
<dbReference type="GO" id="GO:0120010">
    <property type="term" value="P:intermembrane phospholipid transfer"/>
    <property type="evidence" value="ECO:0007669"/>
    <property type="project" value="TreeGrafter"/>
</dbReference>
<dbReference type="EMBL" id="BMKS01000003">
    <property type="protein sequence ID" value="GGG25293.1"/>
    <property type="molecule type" value="Genomic_DNA"/>
</dbReference>
<dbReference type="InterPro" id="IPR007428">
    <property type="entry name" value="MlaA"/>
</dbReference>
<dbReference type="GO" id="GO:0016020">
    <property type="term" value="C:membrane"/>
    <property type="evidence" value="ECO:0007669"/>
    <property type="project" value="InterPro"/>
</dbReference>
<feature type="signal peptide" evidence="4">
    <location>
        <begin position="1"/>
        <end position="28"/>
    </location>
</feature>
<reference evidence="5 6" key="1">
    <citation type="journal article" date="2014" name="Int. J. Syst. Evol. Microbiol.">
        <title>Complete genome sequence of Corynebacterium casei LMG S-19264T (=DSM 44701T), isolated from a smear-ripened cheese.</title>
        <authorList>
            <consortium name="US DOE Joint Genome Institute (JGI-PGF)"/>
            <person name="Walter F."/>
            <person name="Albersmeier A."/>
            <person name="Kalinowski J."/>
            <person name="Ruckert C."/>
        </authorList>
    </citation>
    <scope>NUCLEOTIDE SEQUENCE [LARGE SCALE GENOMIC DNA]</scope>
    <source>
        <strain evidence="5 6">CGMCC 1.16330</strain>
    </source>
</reference>
<comment type="similarity">
    <text evidence="1">Belongs to the MlaA family.</text>
</comment>
<proteinExistence type="inferred from homology"/>
<gene>
    <name evidence="5" type="ORF">GCM10010964_11640</name>
</gene>
<accession>A0A8J2Z9P8</accession>
<organism evidence="5 6">
    <name type="scientific">Caldovatus sediminis</name>
    <dbReference type="NCBI Taxonomy" id="2041189"/>
    <lineage>
        <taxon>Bacteria</taxon>
        <taxon>Pseudomonadati</taxon>
        <taxon>Pseudomonadota</taxon>
        <taxon>Alphaproteobacteria</taxon>
        <taxon>Acetobacterales</taxon>
        <taxon>Roseomonadaceae</taxon>
        <taxon>Caldovatus</taxon>
    </lineage>
</organism>
<feature type="chain" id="PRO_5035178420" description="VacJ family lipoprotein" evidence="4">
    <location>
        <begin position="29"/>
        <end position="330"/>
    </location>
</feature>
<evidence type="ECO:0000256" key="4">
    <source>
        <dbReference type="SAM" id="SignalP"/>
    </source>
</evidence>
<evidence type="ECO:0008006" key="7">
    <source>
        <dbReference type="Google" id="ProtNLM"/>
    </source>
</evidence>
<evidence type="ECO:0000256" key="3">
    <source>
        <dbReference type="SAM" id="MobiDB-lite"/>
    </source>
</evidence>
<dbReference type="AlphaFoldDB" id="A0A8J2Z9P8"/>
<dbReference type="Pfam" id="PF04333">
    <property type="entry name" value="MlaA"/>
    <property type="match status" value="1"/>
</dbReference>
<feature type="region of interest" description="Disordered" evidence="3">
    <location>
        <begin position="252"/>
        <end position="330"/>
    </location>
</feature>
<dbReference type="PRINTS" id="PR01805">
    <property type="entry name" value="VACJLIPOPROT"/>
</dbReference>
<evidence type="ECO:0000313" key="6">
    <source>
        <dbReference type="Proteomes" id="UP000597507"/>
    </source>
</evidence>
<dbReference type="PANTHER" id="PTHR30035:SF3">
    <property type="entry name" value="INTERMEMBRANE PHOSPHOLIPID TRANSPORT SYSTEM LIPOPROTEIN MLAA"/>
    <property type="match status" value="1"/>
</dbReference>
<dbReference type="Proteomes" id="UP000597507">
    <property type="component" value="Unassembled WGS sequence"/>
</dbReference>
<dbReference type="PANTHER" id="PTHR30035">
    <property type="entry name" value="LIPOPROTEIN VACJ-RELATED"/>
    <property type="match status" value="1"/>
</dbReference>
<keyword evidence="2 4" id="KW-0732">Signal</keyword>